<dbReference type="PANTHER" id="PTHR46481">
    <property type="entry name" value="ZINC FINGER BED DOMAIN-CONTAINING PROTEIN 4"/>
    <property type="match status" value="1"/>
</dbReference>
<accession>A0AAV1UGQ2</accession>
<dbReference type="Proteomes" id="UP001162060">
    <property type="component" value="Unassembled WGS sequence"/>
</dbReference>
<evidence type="ECO:0000313" key="6">
    <source>
        <dbReference type="EMBL" id="CAK7933685.1"/>
    </source>
</evidence>
<dbReference type="EMBL" id="CAKLBY020000195">
    <property type="protein sequence ID" value="CAK7933685.1"/>
    <property type="molecule type" value="Genomic_DNA"/>
</dbReference>
<evidence type="ECO:0000256" key="5">
    <source>
        <dbReference type="ARBA" id="ARBA00023242"/>
    </source>
</evidence>
<organism evidence="6 7">
    <name type="scientific">Peronospora matthiolae</name>
    <dbReference type="NCBI Taxonomy" id="2874970"/>
    <lineage>
        <taxon>Eukaryota</taxon>
        <taxon>Sar</taxon>
        <taxon>Stramenopiles</taxon>
        <taxon>Oomycota</taxon>
        <taxon>Peronosporomycetes</taxon>
        <taxon>Peronosporales</taxon>
        <taxon>Peronosporaceae</taxon>
        <taxon>Peronospora</taxon>
    </lineage>
</organism>
<name>A0AAV1UGQ2_9STRA</name>
<dbReference type="InterPro" id="IPR052035">
    <property type="entry name" value="ZnF_BED_domain_contain"/>
</dbReference>
<dbReference type="AlphaFoldDB" id="A0AAV1UGQ2"/>
<dbReference type="GO" id="GO:0008270">
    <property type="term" value="F:zinc ion binding"/>
    <property type="evidence" value="ECO:0007669"/>
    <property type="project" value="UniProtKB-KW"/>
</dbReference>
<evidence type="ECO:0008006" key="8">
    <source>
        <dbReference type="Google" id="ProtNLM"/>
    </source>
</evidence>
<dbReference type="GO" id="GO:0005634">
    <property type="term" value="C:nucleus"/>
    <property type="evidence" value="ECO:0007669"/>
    <property type="project" value="UniProtKB-SubCell"/>
</dbReference>
<comment type="caution">
    <text evidence="6">The sequence shown here is derived from an EMBL/GenBank/DDBJ whole genome shotgun (WGS) entry which is preliminary data.</text>
</comment>
<proteinExistence type="predicted"/>
<keyword evidence="2" id="KW-0479">Metal-binding</keyword>
<gene>
    <name evidence="6" type="ORF">PM001_LOCUS18835</name>
</gene>
<evidence type="ECO:0000256" key="4">
    <source>
        <dbReference type="ARBA" id="ARBA00022833"/>
    </source>
</evidence>
<dbReference type="SUPFAM" id="SSF53098">
    <property type="entry name" value="Ribonuclease H-like"/>
    <property type="match status" value="1"/>
</dbReference>
<evidence type="ECO:0000313" key="7">
    <source>
        <dbReference type="Proteomes" id="UP001162060"/>
    </source>
</evidence>
<keyword evidence="3" id="KW-0863">Zinc-finger</keyword>
<keyword evidence="5" id="KW-0539">Nucleus</keyword>
<comment type="subcellular location">
    <subcellularLocation>
        <location evidence="1">Nucleus</location>
    </subcellularLocation>
</comment>
<dbReference type="InterPro" id="IPR012337">
    <property type="entry name" value="RNaseH-like_sf"/>
</dbReference>
<reference evidence="6" key="1">
    <citation type="submission" date="2024-01" db="EMBL/GenBank/DDBJ databases">
        <authorList>
            <person name="Webb A."/>
        </authorList>
    </citation>
    <scope>NUCLEOTIDE SEQUENCE</scope>
    <source>
        <strain evidence="6">Pm1</strain>
    </source>
</reference>
<evidence type="ECO:0000256" key="1">
    <source>
        <dbReference type="ARBA" id="ARBA00004123"/>
    </source>
</evidence>
<protein>
    <recommendedName>
        <fullName evidence="8">AC9 transposase</fullName>
    </recommendedName>
</protein>
<dbReference type="PANTHER" id="PTHR46481:SF10">
    <property type="entry name" value="ZINC FINGER BED DOMAIN-CONTAINING PROTEIN 39"/>
    <property type="match status" value="1"/>
</dbReference>
<keyword evidence="4" id="KW-0862">Zinc</keyword>
<sequence length="268" mass="30083">MVVAAHYIDENWKLWNLAVAAVEIEGDHSGQNLEQYLFEVLEKFNILDKLFCITGDNASTNGTIAMYLEQRRIIPGFTRSDNMIGCMAHVINLIANAGSKLLGAFDQQPNHNIVEIINPMSVDALSLDRDIEIEKAGTIVRRVRDFTKYINGSPQQMQNFRKLADVVAADVTAKKLVQDVSTRWNSTWAMLKRAFLLRKVIGAYIDSGSELRKYALEEHEWALVHEVIKLLEPLEEATVLLSSAKYPYGSCTSILHAIGEHSSDSSFI</sequence>
<evidence type="ECO:0000256" key="2">
    <source>
        <dbReference type="ARBA" id="ARBA00022723"/>
    </source>
</evidence>
<evidence type="ECO:0000256" key="3">
    <source>
        <dbReference type="ARBA" id="ARBA00022771"/>
    </source>
</evidence>